<reference evidence="2 3" key="1">
    <citation type="submission" date="2023-07" db="EMBL/GenBank/DDBJ databases">
        <title>Sequencing the genomes of 1000 actinobacteria strains.</title>
        <authorList>
            <person name="Klenk H.-P."/>
        </authorList>
    </citation>
    <scope>NUCLEOTIDE SEQUENCE [LARGE SCALE GENOMIC DNA]</scope>
    <source>
        <strain evidence="2 3">DSM 44710</strain>
    </source>
</reference>
<dbReference type="Proteomes" id="UP001240984">
    <property type="component" value="Unassembled WGS sequence"/>
</dbReference>
<gene>
    <name evidence="2" type="ORF">J2S43_001504</name>
</gene>
<sequence length="865" mass="92576">MGEDMITLPDGWTAVLPRRIDAATPVSGIAAPDPDAPAALAAIYAAEPGLRAAAIASPHTAPEIAAAHPDSPLGAAATAWIHHEAEGWGSGGGIHRVVGDAWLAEHGLMFAAEAAVWLFAVRDADHYGATDPKGVTWGYHAPYRYNWDASLAALYRVREALAAAPADVYAQVVDRLRVIYQTEVHDLHPRLACAFLAPAETGWTARLVDDYLGREYPCRVSGALLAACVTPADLDRLTEPTESDESWIDVSVLASDPGSRLLPTIVTYGGPAVTRLLCGTDRPEFVTLMSGLPYDETFKDLRNRAADRDSRPALLAAAARFPARAVRLLAEGAGRRIVSDLLRSHVVTHPQVAARVLPSLTGEPASRVAAILDEIAARADAKPETVPALPVFAGRKKPAVPEWMLAGVLPPLLRDGAGALPTAHVPALLTAFALSRVTDPWEHLPEVIAAFDPDDLARYVWDVFFQWYFLGGTAKENWTLDALGLAGNDDTVRRLTPTILAWPGEAGHARAVAGLGVLAAIGSEAALMALDRIAQRSSFKGLKNAARQRMAEVAAGLGLDGDQLADRLVPGFGLDAHGRTTIDYGPRAFTVGFDEKLTPYVTDGAGNRLKALPKPGAKDDPETAPAAHKRFTELKKEVRGVAGDLVARLERDMVSGRRITGAELRAHFVAHPLVRHLARRLVWGVYDDAGVLTGALRVAEDDTLADAHDEPVTLADDARVGVAHPVHLGDLAGVFGELFADYEILQPFPQLGREIYRLTAEEAAGRELTRLVGRRAPDGRLIALERRGWLRGNPEDAGIIKSIGRALPSGGEITVALNPGMVFHESGTQEFLRVSMWGDPGRLGAADPMLMSEIIRDLTLASAEE</sequence>
<evidence type="ECO:0000259" key="1">
    <source>
        <dbReference type="Pfam" id="PF13569"/>
    </source>
</evidence>
<keyword evidence="3" id="KW-1185">Reference proteome</keyword>
<evidence type="ECO:0000313" key="3">
    <source>
        <dbReference type="Proteomes" id="UP001240984"/>
    </source>
</evidence>
<proteinExistence type="predicted"/>
<dbReference type="RefSeq" id="WP_306827878.1">
    <property type="nucleotide sequence ID" value="NZ_JAUSRA010000001.1"/>
</dbReference>
<dbReference type="EMBL" id="JAUSRA010000001">
    <property type="protein sequence ID" value="MDP9792992.1"/>
    <property type="molecule type" value="Genomic_DNA"/>
</dbReference>
<name>A0ABT9MNL7_9ACTN</name>
<comment type="caution">
    <text evidence="2">The sequence shown here is derived from an EMBL/GenBank/DDBJ whole genome shotgun (WGS) entry which is preliminary data.</text>
</comment>
<evidence type="ECO:0000313" key="2">
    <source>
        <dbReference type="EMBL" id="MDP9792992.1"/>
    </source>
</evidence>
<protein>
    <recommendedName>
        <fullName evidence="1">DUF4132 domain-containing protein</fullName>
    </recommendedName>
</protein>
<dbReference type="Pfam" id="PF13569">
    <property type="entry name" value="DUF4132"/>
    <property type="match status" value="1"/>
</dbReference>
<dbReference type="InterPro" id="IPR025406">
    <property type="entry name" value="DUF4132"/>
</dbReference>
<organism evidence="2 3">
    <name type="scientific">Catenuloplanes nepalensis</name>
    <dbReference type="NCBI Taxonomy" id="587533"/>
    <lineage>
        <taxon>Bacteria</taxon>
        <taxon>Bacillati</taxon>
        <taxon>Actinomycetota</taxon>
        <taxon>Actinomycetes</taxon>
        <taxon>Micromonosporales</taxon>
        <taxon>Micromonosporaceae</taxon>
        <taxon>Catenuloplanes</taxon>
    </lineage>
</organism>
<accession>A0ABT9MNL7</accession>
<feature type="domain" description="DUF4132" evidence="1">
    <location>
        <begin position="606"/>
        <end position="789"/>
    </location>
</feature>